<feature type="region of interest" description="Disordered" evidence="1">
    <location>
        <begin position="1384"/>
        <end position="1429"/>
    </location>
</feature>
<gene>
    <name evidence="3" type="ORF">LMXM_06_0970</name>
</gene>
<dbReference type="PANTHER" id="PTHR32387">
    <property type="entry name" value="WU:FJ29H11"/>
    <property type="match status" value="1"/>
</dbReference>
<feature type="domain" description="Protein NO VEIN C-terminal" evidence="2">
    <location>
        <begin position="1517"/>
        <end position="1629"/>
    </location>
</feature>
<dbReference type="GeneID" id="13453240"/>
<feature type="region of interest" description="Disordered" evidence="1">
    <location>
        <begin position="1446"/>
        <end position="1486"/>
    </location>
</feature>
<reference evidence="3 4" key="1">
    <citation type="journal article" date="2011" name="Genome Res.">
        <title>Chromosome and gene copy number variation allow major structural change between species and strains of Leishmania.</title>
        <authorList>
            <person name="Rogers M.B."/>
            <person name="Hilley J.D."/>
            <person name="Dickens N.J."/>
            <person name="Wilkes J."/>
            <person name="Bates P.A."/>
            <person name="Depledge D.P."/>
            <person name="Harris D."/>
            <person name="Her Y."/>
            <person name="Herzyk P."/>
            <person name="Imamura H."/>
            <person name="Otto T.D."/>
            <person name="Sanders M."/>
            <person name="Seeger K."/>
            <person name="Dujardin J.C."/>
            <person name="Berriman M."/>
            <person name="Smith D.F."/>
            <person name="Hertz-Fowler C."/>
            <person name="Mottram J.C."/>
        </authorList>
    </citation>
    <scope>NUCLEOTIDE SEQUENCE [LARGE SCALE GENOMIC DNA]</scope>
    <source>
        <strain evidence="3 4">MHOM/GT/2001/U1103</strain>
    </source>
</reference>
<dbReference type="PhylomeDB" id="E9AKX5"/>
<keyword evidence="4" id="KW-1185">Reference proteome</keyword>
<dbReference type="RefSeq" id="XP_003872109.1">
    <property type="nucleotide sequence ID" value="XM_003872060.1"/>
</dbReference>
<sequence length="1662" mass="176410">MQGADNGAQLQMLLRVNEYVQKQRQAYMTLSFDEQRRRGPLLLEDLLTMVMHNLLQEAEGNEGDDDDDGVRRPRARARMASGAHALDALTSSTSSLPFALRDVPALANVAALQLRLTSTVMAAISTRAIVTVHELEEWVCAQEGVEHFAELGLGIGLQVLPVVQEYFQLRANSAVFPVRARDVVAFLLNDTAARDMLLYGGGDTRDLLYRFAAFYERHVLHSASPSSASATVCGRGRLLNVRQLGIHVQDYAALLAALTQELASAHQLEQQQFQRWIESCVTAETAATQGASARDTACVAAAKDSAAVEGALVRAASFEAAARRERNRALYERVLHSFDSACAHAELVEGMRRTHEKALCASLGGDSDTVPCVRSAGVRAINFAVTFTEAEARSYSLPLSLWRTVPLDDEACSSLAGGREWGGGVELRFHVGASIDTEVSRAARGLAQGSSASTTPRTAPLDSQWTSNTVTGEKQAPGERVSSDSIRVVPPPPSSAMRRRRGTVVSDRPLAIFMGAPIAAAAAAAETRGVASPDAAPALVGAASIIPAVAATSAIPLLSSLLAPAGSLGLAVASSANTVDAPPSVSPQDTDTAVERAPSAEGRPSAADVVGGSVDMSTEPKTALEKLGNLLMQHRQWSAAAQRRGAPASEPLMVLGTGDTWLDLAVAAFETFAVGDVVPVKLLYEAWAMCVDCRGPAQPSPSPHAARVHGATSGYFAHRRCIPLFHPFVTSFGSSSSAAPLSPLALLRRQLGAGDTSGAPPAAASAPGAEDGAAGETKEIVHMATPVEVCWLSWWGPEPSDGRVSREAAILSCACLERHYPSSLQDVFCGLLSVRAEPTVAAWCTAAVACARRLCPLSALTPSFTDAYVESFARCVDADVAGWVAELHQEGTPTAPTPGSASVELPFLQRQQRTAQVALRRVLASLQESLAGASPWRAGLFPCDHAWRCGLDGLLYATPQWCGYSGVLLTASSPSLPPHTSVAAYLSKGGSANDAGVAPPLRVLCFRAHEPSWAVCSVLHYLGIRPLSQLAETRVSFHTTVATDASGVLHDKIAAIVPYVQAFCRASLPLWYGVVYMQMRERLRRLRVVLTAPTGGSVLAASASPVQTLRLHVNGHVYAHERQLRLGYVAAHNVIYGAAEATSVPMLSEALLPLFMPVGMSAEADVRQLRDVILRLLGALSSLDSSVEWRDGADTSPQQQQWRREQIEHVLRPVAVHYGLTPFAGVSSDALPPASGVLATAVGSAYDTDAHDAQAEAPFTLSSRAFIRYMANYPPGTDAMRQPRGSQQAHTGHRTGETSGTQPLTQASAQELVSHARPFSSRTASAARAGGGFMQRPDVNGRLSVTLSLGGSTAVVTSTPAWSNFPMELDLDAVVAASVVVGAADGGGRGRGAAASARDHQGDSDDDSSLAPGSDGEGDNNAAVGGGEEEQQDSFLTFQYHRRSGTAPSALRGSGGGIESRKRLRAGNNRAGGHVRGRLRHDPAGPDVRAAGMWLRPPAGSAMAGTGGDTPDYAVAAERYVYELLREEYAKQAQQGGVRVVWMNESREAGSPFDILVIKPRRLSSSNAKVNSSSSADSSRWDVLQYVEVKSTCTANREDFEMSMAELLFAARFGAAYRVYRVFGASTDALHRMKHRVYADIVQLWYTARLTITSDIRVTPST</sequence>
<evidence type="ECO:0000313" key="4">
    <source>
        <dbReference type="Proteomes" id="UP000007259"/>
    </source>
</evidence>
<organism evidence="3 4">
    <name type="scientific">Leishmania mexicana (strain MHOM/GT/2001/U1103)</name>
    <dbReference type="NCBI Taxonomy" id="929439"/>
    <lineage>
        <taxon>Eukaryota</taxon>
        <taxon>Discoba</taxon>
        <taxon>Euglenozoa</taxon>
        <taxon>Kinetoplastea</taxon>
        <taxon>Metakinetoplastina</taxon>
        <taxon>Trypanosomatida</taxon>
        <taxon>Trypanosomatidae</taxon>
        <taxon>Leishmaniinae</taxon>
        <taxon>Leishmania</taxon>
    </lineage>
</organism>
<dbReference type="InterPro" id="IPR024975">
    <property type="entry name" value="NOV_C"/>
</dbReference>
<dbReference type="Pfam" id="PF13020">
    <property type="entry name" value="NOV_C"/>
    <property type="match status" value="1"/>
</dbReference>
<feature type="region of interest" description="Disordered" evidence="1">
    <location>
        <begin position="446"/>
        <end position="502"/>
    </location>
</feature>
<proteinExistence type="predicted"/>
<feature type="compositionally biased region" description="Low complexity" evidence="1">
    <location>
        <begin position="1316"/>
        <end position="1328"/>
    </location>
</feature>
<dbReference type="EMBL" id="FR799559">
    <property type="protein sequence ID" value="CBZ23578.1"/>
    <property type="molecule type" value="Genomic_DNA"/>
</dbReference>
<dbReference type="VEuPathDB" id="TriTrypDB:LmxM.06.0970"/>
<feature type="region of interest" description="Disordered" evidence="1">
    <location>
        <begin position="1276"/>
        <end position="1303"/>
    </location>
</feature>
<dbReference type="InterPro" id="IPR052957">
    <property type="entry name" value="Auxin_embryo_med"/>
</dbReference>
<dbReference type="OrthoDB" id="1262810at2759"/>
<name>E9AKX5_LEIMU</name>
<dbReference type="KEGG" id="lmi:LMXM_06_0970"/>
<dbReference type="PANTHER" id="PTHR32387:SF0">
    <property type="entry name" value="PROTEIN NO VEIN"/>
    <property type="match status" value="1"/>
</dbReference>
<dbReference type="OMA" id="CDHAWRC"/>
<accession>E9AKX5</accession>
<dbReference type="Proteomes" id="UP000007259">
    <property type="component" value="Chromosome 6"/>
</dbReference>
<feature type="region of interest" description="Disordered" evidence="1">
    <location>
        <begin position="1316"/>
        <end position="1339"/>
    </location>
</feature>
<feature type="compositionally biased region" description="Polar residues" evidence="1">
    <location>
        <begin position="448"/>
        <end position="472"/>
    </location>
</feature>
<evidence type="ECO:0000313" key="3">
    <source>
        <dbReference type="EMBL" id="CBZ23578.1"/>
    </source>
</evidence>
<evidence type="ECO:0000256" key="1">
    <source>
        <dbReference type="SAM" id="MobiDB-lite"/>
    </source>
</evidence>
<evidence type="ECO:0000259" key="2">
    <source>
        <dbReference type="Pfam" id="PF13020"/>
    </source>
</evidence>
<feature type="region of interest" description="Disordered" evidence="1">
    <location>
        <begin position="577"/>
        <end position="615"/>
    </location>
</feature>
<protein>
    <recommendedName>
        <fullName evidence="2">Protein NO VEIN C-terminal domain-containing protein</fullName>
    </recommendedName>
</protein>